<dbReference type="Gene3D" id="3.40.50.300">
    <property type="entry name" value="P-loop containing nucleotide triphosphate hydrolases"/>
    <property type="match status" value="1"/>
</dbReference>
<dbReference type="InterPro" id="IPR050755">
    <property type="entry name" value="TRAFAC_YlqF/YawG_RiboMat"/>
</dbReference>
<dbReference type="GO" id="GO:0005730">
    <property type="term" value="C:nucleolus"/>
    <property type="evidence" value="ECO:0000318"/>
    <property type="project" value="GO_Central"/>
</dbReference>
<dbReference type="EMBL" id="DS113264">
    <property type="protein sequence ID" value="EAY14850.1"/>
    <property type="molecule type" value="Genomic_DNA"/>
</dbReference>
<dbReference type="KEGG" id="tva:4772849"/>
<dbReference type="InterPro" id="IPR027417">
    <property type="entry name" value="P-loop_NTPase"/>
</dbReference>
<accession>A2DXM1</accession>
<evidence type="ECO:0000256" key="2">
    <source>
        <dbReference type="ARBA" id="ARBA00023134"/>
    </source>
</evidence>
<dbReference type="STRING" id="5722.A2DXM1"/>
<protein>
    <submittedName>
        <fullName evidence="4">Uncharacterized protein</fullName>
    </submittedName>
</protein>
<dbReference type="RefSeq" id="XP_001327073.1">
    <property type="nucleotide sequence ID" value="XM_001327038.1"/>
</dbReference>
<evidence type="ECO:0000256" key="3">
    <source>
        <dbReference type="SAM" id="MobiDB-lite"/>
    </source>
</evidence>
<dbReference type="SMR" id="A2DXM1"/>
<dbReference type="AlphaFoldDB" id="A2DXM1"/>
<organism evidence="4 5">
    <name type="scientific">Trichomonas vaginalis (strain ATCC PRA-98 / G3)</name>
    <dbReference type="NCBI Taxonomy" id="412133"/>
    <lineage>
        <taxon>Eukaryota</taxon>
        <taxon>Metamonada</taxon>
        <taxon>Parabasalia</taxon>
        <taxon>Trichomonadida</taxon>
        <taxon>Trichomonadidae</taxon>
        <taxon>Trichomonas</taxon>
    </lineage>
</organism>
<dbReference type="eggNOG" id="KOG2423">
    <property type="taxonomic scope" value="Eukaryota"/>
</dbReference>
<keyword evidence="1" id="KW-0547">Nucleotide-binding</keyword>
<reference evidence="4" key="2">
    <citation type="journal article" date="2007" name="Science">
        <title>Draft genome sequence of the sexually transmitted pathogen Trichomonas vaginalis.</title>
        <authorList>
            <person name="Carlton J.M."/>
            <person name="Hirt R.P."/>
            <person name="Silva J.C."/>
            <person name="Delcher A.L."/>
            <person name="Schatz M."/>
            <person name="Zhao Q."/>
            <person name="Wortman J.R."/>
            <person name="Bidwell S.L."/>
            <person name="Alsmark U.C.M."/>
            <person name="Besteiro S."/>
            <person name="Sicheritz-Ponten T."/>
            <person name="Noel C.J."/>
            <person name="Dacks J.B."/>
            <person name="Foster P.G."/>
            <person name="Simillion C."/>
            <person name="Van de Peer Y."/>
            <person name="Miranda-Saavedra D."/>
            <person name="Barton G.J."/>
            <person name="Westrop G.D."/>
            <person name="Mueller S."/>
            <person name="Dessi D."/>
            <person name="Fiori P.L."/>
            <person name="Ren Q."/>
            <person name="Paulsen I."/>
            <person name="Zhang H."/>
            <person name="Bastida-Corcuera F.D."/>
            <person name="Simoes-Barbosa A."/>
            <person name="Brown M.T."/>
            <person name="Hayes R.D."/>
            <person name="Mukherjee M."/>
            <person name="Okumura C.Y."/>
            <person name="Schneider R."/>
            <person name="Smith A.J."/>
            <person name="Vanacova S."/>
            <person name="Villalvazo M."/>
            <person name="Haas B.J."/>
            <person name="Pertea M."/>
            <person name="Feldblyum T.V."/>
            <person name="Utterback T.R."/>
            <person name="Shu C.L."/>
            <person name="Osoegawa K."/>
            <person name="de Jong P.J."/>
            <person name="Hrdy I."/>
            <person name="Horvathova L."/>
            <person name="Zubacova Z."/>
            <person name="Dolezal P."/>
            <person name="Malik S.B."/>
            <person name="Logsdon J.M. Jr."/>
            <person name="Henze K."/>
            <person name="Gupta A."/>
            <person name="Wang C.C."/>
            <person name="Dunne R.L."/>
            <person name="Upcroft J.A."/>
            <person name="Upcroft P."/>
            <person name="White O."/>
            <person name="Salzberg S.L."/>
            <person name="Tang P."/>
            <person name="Chiu C.-H."/>
            <person name="Lee Y.-S."/>
            <person name="Embley T.M."/>
            <person name="Coombs G.H."/>
            <person name="Mottram J.C."/>
            <person name="Tachezy J."/>
            <person name="Fraser-Liggett C.M."/>
            <person name="Johnson P.J."/>
        </authorList>
    </citation>
    <scope>NUCLEOTIDE SEQUENCE [LARGE SCALE GENOMIC DNA]</scope>
    <source>
        <strain evidence="4">G3</strain>
    </source>
</reference>
<dbReference type="OrthoDB" id="269151at2759"/>
<dbReference type="SUPFAM" id="SSF52540">
    <property type="entry name" value="P-loop containing nucleoside triphosphate hydrolases"/>
    <property type="match status" value="1"/>
</dbReference>
<proteinExistence type="predicted"/>
<dbReference type="FunFam" id="3.40.50.300:FF:005024">
    <property type="entry name" value="Uncharacterized protein"/>
    <property type="match status" value="1"/>
</dbReference>
<dbReference type="VEuPathDB" id="TrichDB:TVAG_411160"/>
<dbReference type="PANTHER" id="PTHR11089">
    <property type="entry name" value="GTP-BINDING PROTEIN-RELATED"/>
    <property type="match status" value="1"/>
</dbReference>
<evidence type="ECO:0000313" key="5">
    <source>
        <dbReference type="Proteomes" id="UP000001542"/>
    </source>
</evidence>
<dbReference type="VEuPathDB" id="TrichDB:TVAGG3_0047790"/>
<dbReference type="Proteomes" id="UP000001542">
    <property type="component" value="Unassembled WGS sequence"/>
</dbReference>
<keyword evidence="5" id="KW-1185">Reference proteome</keyword>
<evidence type="ECO:0000313" key="4">
    <source>
        <dbReference type="EMBL" id="EAY14850.1"/>
    </source>
</evidence>
<feature type="region of interest" description="Disordered" evidence="3">
    <location>
        <begin position="344"/>
        <end position="384"/>
    </location>
</feature>
<sequence length="384" mass="43739">MGRHRTHHAAQKLITDIHKKLDTKRNRDVKLKMKRAKHQEAVKQRILQNQAEMAALDAPAPKVSQKIKRHINEKFMERVQASQTTYDALIQLVDNCDGAIIVVDARDADACRFINVEHELSEKKKPIMFVITKIDLVPRDAVEKWIAHLTQVAPTVAISLNSAKPDNKILKQIQDFAADLKKVAVLGPQKIGKTKLIELLKAEKFEECPPYKWTLCGVDLALIDSFEWKGRAREFAISFIERLLTSEKSPGINLIEKLEIKKPKSPGDILAQFGIKRGVAKHESGEAFVKALTDKEWKWVSIPDVEDKCEISPEQTKELEQSCNEKSSDFVYIGQDVTIRTDDNALRWIPPVQSDSESEEEQTKDDDEKEKDDKENGNEEEDDE</sequence>
<dbReference type="PANTHER" id="PTHR11089:SF30">
    <property type="entry name" value="GUANINE NUCLEOTIDE-BINDING PROTEIN-LIKE 3 HOMOLOG"/>
    <property type="match status" value="1"/>
</dbReference>
<evidence type="ECO:0000256" key="1">
    <source>
        <dbReference type="ARBA" id="ARBA00022741"/>
    </source>
</evidence>
<keyword evidence="2" id="KW-0342">GTP-binding</keyword>
<reference evidence="4" key="1">
    <citation type="submission" date="2006-10" db="EMBL/GenBank/DDBJ databases">
        <authorList>
            <person name="Amadeo P."/>
            <person name="Zhao Q."/>
            <person name="Wortman J."/>
            <person name="Fraser-Liggett C."/>
            <person name="Carlton J."/>
        </authorList>
    </citation>
    <scope>NUCLEOTIDE SEQUENCE</scope>
    <source>
        <strain evidence="4">G3</strain>
    </source>
</reference>
<dbReference type="InParanoid" id="A2DXM1"/>
<feature type="compositionally biased region" description="Acidic residues" evidence="3">
    <location>
        <begin position="356"/>
        <end position="370"/>
    </location>
</feature>
<dbReference type="GO" id="GO:0005525">
    <property type="term" value="F:GTP binding"/>
    <property type="evidence" value="ECO:0007669"/>
    <property type="project" value="UniProtKB-KW"/>
</dbReference>
<name>A2DXM1_TRIV3</name>
<gene>
    <name evidence="4" type="ORF">TVAG_411160</name>
</gene>